<dbReference type="RefSeq" id="WP_004609980.1">
    <property type="nucleotide sequence ID" value="NZ_CABKNM010000004.1"/>
</dbReference>
<comment type="caution">
    <text evidence="4">The sequence shown here is derived from an EMBL/GenBank/DDBJ whole genome shotgun (WGS) entry which is preliminary data.</text>
</comment>
<dbReference type="PANTHER" id="PTHR11527">
    <property type="entry name" value="HEAT-SHOCK PROTEIN 20 FAMILY MEMBER"/>
    <property type="match status" value="1"/>
</dbReference>
<evidence type="ECO:0000313" key="4">
    <source>
        <dbReference type="EMBL" id="RGO09747.1"/>
    </source>
</evidence>
<dbReference type="InterPro" id="IPR008978">
    <property type="entry name" value="HSP20-like_chaperone"/>
</dbReference>
<comment type="similarity">
    <text evidence="1 2">Belongs to the small heat shock protein (HSP20) family.</text>
</comment>
<evidence type="ECO:0000256" key="1">
    <source>
        <dbReference type="PROSITE-ProRule" id="PRU00285"/>
    </source>
</evidence>
<evidence type="ECO:0000256" key="2">
    <source>
        <dbReference type="RuleBase" id="RU003616"/>
    </source>
</evidence>
<name>A0A3E5FR17_9FIRM</name>
<dbReference type="GeneID" id="94017252"/>
<protein>
    <submittedName>
        <fullName evidence="4">Hsp20/alpha crystallin family protein</fullName>
    </submittedName>
</protein>
<reference evidence="4 5" key="1">
    <citation type="submission" date="2018-08" db="EMBL/GenBank/DDBJ databases">
        <title>A genome reference for cultivated species of the human gut microbiota.</title>
        <authorList>
            <person name="Zou Y."/>
            <person name="Xue W."/>
            <person name="Luo G."/>
        </authorList>
    </citation>
    <scope>NUCLEOTIDE SEQUENCE [LARGE SCALE GENOMIC DNA]</scope>
    <source>
        <strain evidence="4 5">OM02-6</strain>
    </source>
</reference>
<dbReference type="CDD" id="cd06471">
    <property type="entry name" value="ACD_LpsHSP_like"/>
    <property type="match status" value="1"/>
</dbReference>
<proteinExistence type="inferred from homology"/>
<dbReference type="SUPFAM" id="SSF49764">
    <property type="entry name" value="HSP20-like chaperones"/>
    <property type="match status" value="1"/>
</dbReference>
<dbReference type="Pfam" id="PF00011">
    <property type="entry name" value="HSP20"/>
    <property type="match status" value="1"/>
</dbReference>
<dbReference type="InterPro" id="IPR002068">
    <property type="entry name" value="A-crystallin/Hsp20_dom"/>
</dbReference>
<gene>
    <name evidence="4" type="ORF">DXB31_06800</name>
</gene>
<dbReference type="Gene3D" id="2.60.40.790">
    <property type="match status" value="1"/>
</dbReference>
<dbReference type="InterPro" id="IPR031107">
    <property type="entry name" value="Small_HSP"/>
</dbReference>
<dbReference type="AlphaFoldDB" id="A0A3E5FR17"/>
<organism evidence="4 5">
    <name type="scientific">Thomasclavelia spiroformis</name>
    <dbReference type="NCBI Taxonomy" id="29348"/>
    <lineage>
        <taxon>Bacteria</taxon>
        <taxon>Bacillati</taxon>
        <taxon>Bacillota</taxon>
        <taxon>Erysipelotrichia</taxon>
        <taxon>Erysipelotrichales</taxon>
        <taxon>Coprobacillaceae</taxon>
        <taxon>Thomasclavelia</taxon>
    </lineage>
</organism>
<evidence type="ECO:0000313" key="5">
    <source>
        <dbReference type="Proteomes" id="UP000261087"/>
    </source>
</evidence>
<dbReference type="Proteomes" id="UP000261087">
    <property type="component" value="Unassembled WGS sequence"/>
</dbReference>
<accession>A0A3E5FR17</accession>
<evidence type="ECO:0000259" key="3">
    <source>
        <dbReference type="PROSITE" id="PS01031"/>
    </source>
</evidence>
<dbReference type="PROSITE" id="PS01031">
    <property type="entry name" value="SHSP"/>
    <property type="match status" value="1"/>
</dbReference>
<dbReference type="EMBL" id="QSVF01000014">
    <property type="protein sequence ID" value="RGO09747.1"/>
    <property type="molecule type" value="Genomic_DNA"/>
</dbReference>
<sequence>MMMPSIFGENLFDDWMDSFEEEFFGRKNPLYGKHAKNMMKTDVRETDGTYEVDIDLPGFKKEDISVSFENGYLTVSTNKTLDRDDKDKDGKYIRQERYAGSMSRSFFIGKNIPKEDIKAKYEDGVLRLSVPKKDIKVIENNTISIE</sequence>
<feature type="domain" description="SHSP" evidence="3">
    <location>
        <begin position="32"/>
        <end position="146"/>
    </location>
</feature>